<dbReference type="OrthoDB" id="10264154at2759"/>
<dbReference type="PROSITE" id="PS50968">
    <property type="entry name" value="BIOTINYL_LIPOYL"/>
    <property type="match status" value="1"/>
</dbReference>
<comment type="cofactor">
    <cofactor evidence="7">
        <name>(R)-lipoate</name>
        <dbReference type="ChEBI" id="CHEBI:83088"/>
    </cofactor>
    <text evidence="7">Binds 1 lipoyl cofactor covalently.</text>
</comment>
<feature type="modified residue" description="N6-lipoyllysine" evidence="6">
    <location>
        <position position="86"/>
    </location>
</feature>
<dbReference type="InterPro" id="IPR002930">
    <property type="entry name" value="GCV_H"/>
</dbReference>
<dbReference type="PANTHER" id="PTHR11715">
    <property type="entry name" value="GLYCINE CLEAVAGE SYSTEM H PROTEIN"/>
    <property type="match status" value="1"/>
</dbReference>
<dbReference type="AlphaFoldDB" id="A0A4D8XVE4"/>
<evidence type="ECO:0000256" key="3">
    <source>
        <dbReference type="ARBA" id="ARBA00022823"/>
    </source>
</evidence>
<dbReference type="PANTHER" id="PTHR11715:SF3">
    <property type="entry name" value="GLYCINE CLEAVAGE SYSTEM H PROTEIN-RELATED"/>
    <property type="match status" value="1"/>
</dbReference>
<proteinExistence type="inferred from homology"/>
<dbReference type="GO" id="GO:0005739">
    <property type="term" value="C:mitochondrion"/>
    <property type="evidence" value="ECO:0007669"/>
    <property type="project" value="UniProtKB-SubCell"/>
</dbReference>
<evidence type="ECO:0000313" key="11">
    <source>
        <dbReference type="Proteomes" id="UP000298416"/>
    </source>
</evidence>
<feature type="domain" description="Lipoyl-binding" evidence="8">
    <location>
        <begin position="45"/>
        <end position="127"/>
    </location>
</feature>
<dbReference type="GO" id="GO:0019464">
    <property type="term" value="P:glycine decarboxylation via glycine cleavage system"/>
    <property type="evidence" value="ECO:0007669"/>
    <property type="project" value="UniProtKB-UniRule"/>
</dbReference>
<dbReference type="InterPro" id="IPR011053">
    <property type="entry name" value="Single_hybrid_motif"/>
</dbReference>
<dbReference type="EMBL" id="PNBA02000748">
    <property type="protein sequence ID" value="KAG6383069.1"/>
    <property type="molecule type" value="Genomic_DNA"/>
</dbReference>
<comment type="subcellular location">
    <subcellularLocation>
        <location evidence="1 7">Mitochondrion</location>
    </subcellularLocation>
</comment>
<dbReference type="NCBIfam" id="TIGR00527">
    <property type="entry name" value="gcvH"/>
    <property type="match status" value="1"/>
</dbReference>
<dbReference type="Proteomes" id="UP000298416">
    <property type="component" value="Unassembled WGS sequence"/>
</dbReference>
<organism evidence="10">
    <name type="scientific">Salvia splendens</name>
    <name type="common">Scarlet sage</name>
    <dbReference type="NCBI Taxonomy" id="180675"/>
    <lineage>
        <taxon>Eukaryota</taxon>
        <taxon>Viridiplantae</taxon>
        <taxon>Streptophyta</taxon>
        <taxon>Embryophyta</taxon>
        <taxon>Tracheophyta</taxon>
        <taxon>Spermatophyta</taxon>
        <taxon>Magnoliopsida</taxon>
        <taxon>eudicotyledons</taxon>
        <taxon>Gunneridae</taxon>
        <taxon>Pentapetalae</taxon>
        <taxon>asterids</taxon>
        <taxon>lamiids</taxon>
        <taxon>Lamiales</taxon>
        <taxon>Lamiaceae</taxon>
        <taxon>Nepetoideae</taxon>
        <taxon>Mentheae</taxon>
        <taxon>Salviinae</taxon>
        <taxon>Salvia</taxon>
        <taxon>Salvia subgen. Calosphace</taxon>
        <taxon>core Calosphace</taxon>
    </lineage>
</organism>
<evidence type="ECO:0000313" key="9">
    <source>
        <dbReference type="EMBL" id="KAG6383069.1"/>
    </source>
</evidence>
<evidence type="ECO:0000313" key="10">
    <source>
        <dbReference type="EMBL" id="KAG6383171.1"/>
    </source>
</evidence>
<name>A0A4D8XVE4_SALSN</name>
<evidence type="ECO:0000256" key="4">
    <source>
        <dbReference type="ARBA" id="ARBA00022946"/>
    </source>
</evidence>
<comment type="function">
    <text evidence="7">The H protein shuttles the methylamine group of glycine from the P protein to the T protein.</text>
</comment>
<comment type="subunit">
    <text evidence="7">The glycine cleavage system is composed of four proteins: P, T, L and H.</text>
</comment>
<dbReference type="EMBL" id="PNBA02000706">
    <property type="protein sequence ID" value="KAG6383171.1"/>
    <property type="molecule type" value="Genomic_DNA"/>
</dbReference>
<dbReference type="Gene3D" id="2.40.50.100">
    <property type="match status" value="1"/>
</dbReference>
<dbReference type="InterPro" id="IPR000089">
    <property type="entry name" value="Biotin_lipoyl"/>
</dbReference>
<evidence type="ECO:0000256" key="6">
    <source>
        <dbReference type="PIRSR" id="PIRSR617453-50"/>
    </source>
</evidence>
<gene>
    <name evidence="10" type="ORF">SASPL_157083</name>
    <name evidence="9" type="ORF">SASPL_157192</name>
</gene>
<evidence type="ECO:0000256" key="1">
    <source>
        <dbReference type="ARBA" id="ARBA00004173"/>
    </source>
</evidence>
<dbReference type="GO" id="GO:0009249">
    <property type="term" value="P:protein lipoylation"/>
    <property type="evidence" value="ECO:0007669"/>
    <property type="project" value="TreeGrafter"/>
</dbReference>
<evidence type="ECO:0000259" key="8">
    <source>
        <dbReference type="PROSITE" id="PS50968"/>
    </source>
</evidence>
<sequence length="159" mass="17529">MASKSWATRLASYLKISAQNRGFATVRDDLKYGSSHEWVKVEGNCVTIGISDHALHHLGNVIFVQLPDEGAQLKQGTSFATVESMKSTSDVNSPISGRVVEVNTELTGSPGLMNASPYEKGWIVKVEIANGEEVKTLMDPEHYSKFCEEEEEEEEDANH</sequence>
<keyword evidence="11" id="KW-1185">Reference proteome</keyword>
<evidence type="ECO:0000256" key="7">
    <source>
        <dbReference type="RuleBase" id="RU364055"/>
    </source>
</evidence>
<dbReference type="InterPro" id="IPR017453">
    <property type="entry name" value="GCV_H_sub"/>
</dbReference>
<dbReference type="Pfam" id="PF01597">
    <property type="entry name" value="GCV_H"/>
    <property type="match status" value="1"/>
</dbReference>
<dbReference type="InterPro" id="IPR003016">
    <property type="entry name" value="2-oxoA_DH_lipoyl-BS"/>
</dbReference>
<dbReference type="NCBIfam" id="NF002270">
    <property type="entry name" value="PRK01202.1"/>
    <property type="match status" value="1"/>
</dbReference>
<dbReference type="CDD" id="cd06848">
    <property type="entry name" value="GCS_H"/>
    <property type="match status" value="1"/>
</dbReference>
<protein>
    <recommendedName>
        <fullName evidence="7">Glycine cleavage system H protein</fullName>
    </recommendedName>
</protein>
<dbReference type="GO" id="GO:0005960">
    <property type="term" value="C:glycine cleavage complex"/>
    <property type="evidence" value="ECO:0007669"/>
    <property type="project" value="UniProtKB-UniRule"/>
</dbReference>
<keyword evidence="4 7" id="KW-0809">Transit peptide</keyword>
<keyword evidence="3 6" id="KW-0450">Lipoyl</keyword>
<dbReference type="SUPFAM" id="SSF51230">
    <property type="entry name" value="Single hybrid motif"/>
    <property type="match status" value="1"/>
</dbReference>
<keyword evidence="5 7" id="KW-0496">Mitochondrion</keyword>
<evidence type="ECO:0000256" key="2">
    <source>
        <dbReference type="ARBA" id="ARBA00009249"/>
    </source>
</evidence>
<comment type="similarity">
    <text evidence="2 7">Belongs to the GcvH family.</text>
</comment>
<accession>A0A4D8XVE4</accession>
<dbReference type="InterPro" id="IPR033753">
    <property type="entry name" value="GCV_H/Fam206"/>
</dbReference>
<dbReference type="HAMAP" id="MF_00272">
    <property type="entry name" value="GcvH"/>
    <property type="match status" value="1"/>
</dbReference>
<evidence type="ECO:0000256" key="5">
    <source>
        <dbReference type="ARBA" id="ARBA00023128"/>
    </source>
</evidence>
<dbReference type="PROSITE" id="PS00189">
    <property type="entry name" value="LIPOYL"/>
    <property type="match status" value="1"/>
</dbReference>
<comment type="caution">
    <text evidence="10">The sequence shown here is derived from an EMBL/GenBank/DDBJ whole genome shotgun (WGS) entry which is preliminary data.</text>
</comment>
<dbReference type="STRING" id="180675.A0A4D8XVE4"/>
<reference evidence="10" key="1">
    <citation type="submission" date="2018-01" db="EMBL/GenBank/DDBJ databases">
        <authorList>
            <person name="Mao J.F."/>
        </authorList>
    </citation>
    <scope>NUCLEOTIDE SEQUENCE</scope>
    <source>
        <strain evidence="10">Huo1</strain>
        <tissue evidence="10">Leaf</tissue>
    </source>
</reference>
<reference evidence="10" key="2">
    <citation type="submission" date="2020-08" db="EMBL/GenBank/DDBJ databases">
        <title>Plant Genome Project.</title>
        <authorList>
            <person name="Zhang R.-G."/>
        </authorList>
    </citation>
    <scope>NUCLEOTIDE SEQUENCE</scope>
    <source>
        <strain evidence="10">Huo1</strain>
        <tissue evidence="10">Leaf</tissue>
    </source>
</reference>